<evidence type="ECO:0000259" key="3">
    <source>
        <dbReference type="Pfam" id="PF13472"/>
    </source>
</evidence>
<feature type="domain" description="SGNH hydrolase-type esterase" evidence="3">
    <location>
        <begin position="58"/>
        <end position="208"/>
    </location>
</feature>
<keyword evidence="4" id="KW-0269">Exonuclease</keyword>
<dbReference type="PANTHER" id="PTHR12121">
    <property type="entry name" value="CARBON CATABOLITE REPRESSOR PROTEIN 4"/>
    <property type="match status" value="1"/>
</dbReference>
<dbReference type="CDD" id="cd09083">
    <property type="entry name" value="EEP-1"/>
    <property type="match status" value="1"/>
</dbReference>
<dbReference type="Gene3D" id="3.60.10.10">
    <property type="entry name" value="Endonuclease/exonuclease/phosphatase"/>
    <property type="match status" value="1"/>
</dbReference>
<reference evidence="5" key="1">
    <citation type="submission" date="2016-10" db="EMBL/GenBank/DDBJ databases">
        <authorList>
            <person name="Varghese N."/>
            <person name="Submissions S."/>
        </authorList>
    </citation>
    <scope>NUCLEOTIDE SEQUENCE [LARGE SCALE GENOMIC DNA]</scope>
    <source>
        <strain evidence="5">DSM 3695</strain>
    </source>
</reference>
<keyword evidence="4" id="KW-0255">Endonuclease</keyword>
<dbReference type="SUPFAM" id="SSF52266">
    <property type="entry name" value="SGNH hydrolase"/>
    <property type="match status" value="1"/>
</dbReference>
<dbReference type="EMBL" id="FOJG01000002">
    <property type="protein sequence ID" value="SEW52659.1"/>
    <property type="molecule type" value="Genomic_DNA"/>
</dbReference>
<dbReference type="Gene3D" id="3.40.50.1110">
    <property type="entry name" value="SGNH hydrolase"/>
    <property type="match status" value="1"/>
</dbReference>
<keyword evidence="5" id="KW-1185">Reference proteome</keyword>
<feature type="signal peptide" evidence="1">
    <location>
        <begin position="1"/>
        <end position="19"/>
    </location>
</feature>
<dbReference type="GO" id="GO:0004519">
    <property type="term" value="F:endonuclease activity"/>
    <property type="evidence" value="ECO:0007669"/>
    <property type="project" value="UniProtKB-KW"/>
</dbReference>
<organism evidence="4 5">
    <name type="scientific">Chitinophaga arvensicola</name>
    <dbReference type="NCBI Taxonomy" id="29529"/>
    <lineage>
        <taxon>Bacteria</taxon>
        <taxon>Pseudomonadati</taxon>
        <taxon>Bacteroidota</taxon>
        <taxon>Chitinophagia</taxon>
        <taxon>Chitinophagales</taxon>
        <taxon>Chitinophagaceae</taxon>
        <taxon>Chitinophaga</taxon>
    </lineage>
</organism>
<gene>
    <name evidence="4" type="ORF">SAMN04488122_5009</name>
</gene>
<evidence type="ECO:0000313" key="4">
    <source>
        <dbReference type="EMBL" id="SEW52659.1"/>
    </source>
</evidence>
<dbReference type="GO" id="GO:0000175">
    <property type="term" value="F:3'-5'-RNA exonuclease activity"/>
    <property type="evidence" value="ECO:0007669"/>
    <property type="project" value="TreeGrafter"/>
</dbReference>
<protein>
    <submittedName>
        <fullName evidence="4">Metal-dependent hydrolase, endonuclease/exonuclease/phosphatase family</fullName>
    </submittedName>
</protein>
<dbReference type="AlphaFoldDB" id="A0A1I0S929"/>
<dbReference type="InterPro" id="IPR036514">
    <property type="entry name" value="SGNH_hydro_sf"/>
</dbReference>
<dbReference type="InterPro" id="IPR050410">
    <property type="entry name" value="CCR4/nocturin_mRNA_transcr"/>
</dbReference>
<feature type="domain" description="Endonuclease/exonuclease/phosphatase" evidence="2">
    <location>
        <begin position="230"/>
        <end position="474"/>
    </location>
</feature>
<evidence type="ECO:0000259" key="2">
    <source>
        <dbReference type="Pfam" id="PF03372"/>
    </source>
</evidence>
<dbReference type="InterPro" id="IPR005135">
    <property type="entry name" value="Endo/exonuclease/phosphatase"/>
</dbReference>
<evidence type="ECO:0000256" key="1">
    <source>
        <dbReference type="SAM" id="SignalP"/>
    </source>
</evidence>
<dbReference type="OrthoDB" id="9793162at2"/>
<dbReference type="InterPro" id="IPR013830">
    <property type="entry name" value="SGNH_hydro"/>
</dbReference>
<dbReference type="Pfam" id="PF03372">
    <property type="entry name" value="Exo_endo_phos"/>
    <property type="match status" value="1"/>
</dbReference>
<name>A0A1I0S929_9BACT</name>
<proteinExistence type="predicted"/>
<dbReference type="SUPFAM" id="SSF56219">
    <property type="entry name" value="DNase I-like"/>
    <property type="match status" value="1"/>
</dbReference>
<evidence type="ECO:0000313" key="5">
    <source>
        <dbReference type="Proteomes" id="UP000199310"/>
    </source>
</evidence>
<dbReference type="Pfam" id="PF13472">
    <property type="entry name" value="Lipase_GDSL_2"/>
    <property type="match status" value="1"/>
</dbReference>
<dbReference type="STRING" id="29529.SAMN04488122_5009"/>
<dbReference type="RefSeq" id="WP_089899335.1">
    <property type="nucleotide sequence ID" value="NZ_FOJG01000002.1"/>
</dbReference>
<dbReference type="Proteomes" id="UP000199310">
    <property type="component" value="Unassembled WGS sequence"/>
</dbReference>
<feature type="chain" id="PRO_5011646511" evidence="1">
    <location>
        <begin position="20"/>
        <end position="483"/>
    </location>
</feature>
<sequence>MKKIFVTIFCFCCLFTCYAQQSYPYYNDIQAFKQQDAIHPPGNDAILFIGSSSFTYWQDVAAYFPEHDIINRGFGGSNLLDVIHYADDVIFAYHPKQIVIYCGENDLASSDTVTARMVVQRFQQLFTLIRSKMPEIPVVFVSLKPSPSRSRLMPRMQEVNKDIKKFLHRQRHTDFVDVYHKMLQKDGTIKADLFKSDQLHMNAAGYDIWQKALAPALMAPQKKTMLQVATYNLRLNVAFDSANAWPHRKEMVKDLIQYHEFDIFGVQEALSGQMKDLEEMQQYAHVGVGRNDGKDGGEYSAIFYNKHKYQVIQSGNFWLSPTPEKPSKGWDAAYIRICTWACFQVKESGKQFFMFNTHFDNEGVLARENAARMILEKIDAVAPKDTPVIITGDFNSDPSTSAYATITKRFADAKLVAATKPYGPDSTFNDFKYHNWTKVVKEGRIDFVFVNPSIRVRKYAVLTDSRDLRFPSDHFPVACKLEF</sequence>
<dbReference type="PANTHER" id="PTHR12121:SF36">
    <property type="entry name" value="ENDONUCLEASE_EXONUCLEASE_PHOSPHATASE DOMAIN-CONTAINING PROTEIN"/>
    <property type="match status" value="1"/>
</dbReference>
<dbReference type="InterPro" id="IPR036691">
    <property type="entry name" value="Endo/exonu/phosph_ase_sf"/>
</dbReference>
<keyword evidence="1" id="KW-0732">Signal</keyword>
<keyword evidence="4" id="KW-0378">Hydrolase</keyword>
<accession>A0A1I0S929</accession>
<keyword evidence="4" id="KW-0540">Nuclease</keyword>